<dbReference type="InterPro" id="IPR020573">
    <property type="entry name" value="UDP_GlcNAc_AcTrfase_non-rep"/>
</dbReference>
<dbReference type="NCBIfam" id="NF002060">
    <property type="entry name" value="PRK00892.1"/>
    <property type="match status" value="1"/>
</dbReference>
<keyword evidence="10" id="KW-1185">Reference proteome</keyword>
<evidence type="ECO:0000256" key="6">
    <source>
        <dbReference type="ARBA" id="ARBA00023315"/>
    </source>
</evidence>
<dbReference type="KEGG" id="fgg:FSB75_18740"/>
<protein>
    <recommendedName>
        <fullName evidence="7">UDP-3-O-acylglucosamine N-acyltransferase</fullName>
        <ecNumber evidence="7">2.3.1.191</ecNumber>
    </recommendedName>
</protein>
<accession>A0A5B8UMG8</accession>
<dbReference type="InterPro" id="IPR007691">
    <property type="entry name" value="LpxD"/>
</dbReference>
<evidence type="ECO:0000256" key="4">
    <source>
        <dbReference type="ARBA" id="ARBA00022737"/>
    </source>
</evidence>
<evidence type="ECO:0000313" key="10">
    <source>
        <dbReference type="Proteomes" id="UP000321204"/>
    </source>
</evidence>
<dbReference type="SUPFAM" id="SSF51161">
    <property type="entry name" value="Trimeric LpxA-like enzymes"/>
    <property type="match status" value="1"/>
</dbReference>
<proteinExistence type="inferred from homology"/>
<dbReference type="PANTHER" id="PTHR43378:SF2">
    <property type="entry name" value="UDP-3-O-ACYLGLUCOSAMINE N-ACYLTRANSFERASE 1, MITOCHONDRIAL-RELATED"/>
    <property type="match status" value="1"/>
</dbReference>
<dbReference type="GO" id="GO:0009245">
    <property type="term" value="P:lipid A biosynthetic process"/>
    <property type="evidence" value="ECO:0007669"/>
    <property type="project" value="UniProtKB-UniRule"/>
</dbReference>
<dbReference type="EMBL" id="CP042433">
    <property type="protein sequence ID" value="QEC57854.1"/>
    <property type="molecule type" value="Genomic_DNA"/>
</dbReference>
<dbReference type="Gene3D" id="3.40.1390.10">
    <property type="entry name" value="MurE/MurF, N-terminal domain"/>
    <property type="match status" value="1"/>
</dbReference>
<comment type="subunit">
    <text evidence="7">Homotrimer.</text>
</comment>
<evidence type="ECO:0000256" key="5">
    <source>
        <dbReference type="ARBA" id="ARBA00023098"/>
    </source>
</evidence>
<dbReference type="Gene3D" id="2.160.10.10">
    <property type="entry name" value="Hexapeptide repeat proteins"/>
    <property type="match status" value="1"/>
</dbReference>
<evidence type="ECO:0000256" key="3">
    <source>
        <dbReference type="ARBA" id="ARBA00022679"/>
    </source>
</evidence>
<comment type="catalytic activity">
    <reaction evidence="7">
        <text>a UDP-3-O-[(3R)-3-hydroxyacyl]-alpha-D-glucosamine + a (3R)-hydroxyacyl-[ACP] = a UDP-2-N,3-O-bis[(3R)-3-hydroxyacyl]-alpha-D-glucosamine + holo-[ACP] + H(+)</text>
        <dbReference type="Rhea" id="RHEA:53836"/>
        <dbReference type="Rhea" id="RHEA-COMP:9685"/>
        <dbReference type="Rhea" id="RHEA-COMP:9945"/>
        <dbReference type="ChEBI" id="CHEBI:15378"/>
        <dbReference type="ChEBI" id="CHEBI:64479"/>
        <dbReference type="ChEBI" id="CHEBI:78827"/>
        <dbReference type="ChEBI" id="CHEBI:137740"/>
        <dbReference type="ChEBI" id="CHEBI:137748"/>
        <dbReference type="EC" id="2.3.1.191"/>
    </reaction>
</comment>
<feature type="active site" description="Proton acceptor" evidence="7">
    <location>
        <position position="242"/>
    </location>
</feature>
<dbReference type="RefSeq" id="WP_146790607.1">
    <property type="nucleotide sequence ID" value="NZ_BAABIO010000003.1"/>
</dbReference>
<dbReference type="Pfam" id="PF00132">
    <property type="entry name" value="Hexapep"/>
    <property type="match status" value="1"/>
</dbReference>
<evidence type="ECO:0000256" key="2">
    <source>
        <dbReference type="ARBA" id="ARBA00022556"/>
    </source>
</evidence>
<keyword evidence="2 7" id="KW-0441">Lipid A biosynthesis</keyword>
<sequence length="355" mass="37879">MQFTAAQISVLLNGKIEGNADAMVSSFGKIEEAQLGQLTFFANPKYEDYLYTTNASIAIVNEGYELRQPVKPTLIRVQDAYSAFAQLLGKYQEMATQQLKGIQQPCFISSSAKLADDVYIGAFCYIGDNVKIESGTKIFPNSFIGDNVSIGRDCIIHPGVKIYHDCELNNQVIIHAGTVIGSDGFGFAPQADGSFKKVPQIGNVVIEDHVEIGANTTIDRATMGSTCIKAGAKLDNLIQIAHNVEVGNSTVIAAQAGVSGSTKIGNNVMIGGQAGLVGHIQIADGAKINAQSGVSKSIKDPYGAVTGSPAGDYTSALRSQAVFRNLPQLEKRIQELESIVKQLMAERLEQVTSSK</sequence>
<dbReference type="Proteomes" id="UP000321204">
    <property type="component" value="Chromosome"/>
</dbReference>
<gene>
    <name evidence="7 9" type="primary">lpxD</name>
    <name evidence="9" type="ORF">FSB75_18740</name>
</gene>
<dbReference type="EC" id="2.3.1.191" evidence="7"/>
<keyword evidence="6 7" id="KW-0012">Acyltransferase</keyword>
<evidence type="ECO:0000259" key="8">
    <source>
        <dbReference type="Pfam" id="PF04613"/>
    </source>
</evidence>
<dbReference type="AlphaFoldDB" id="A0A5B8UMG8"/>
<organism evidence="9 10">
    <name type="scientific">Flavisolibacter ginsenosidimutans</name>
    <dbReference type="NCBI Taxonomy" id="661481"/>
    <lineage>
        <taxon>Bacteria</taxon>
        <taxon>Pseudomonadati</taxon>
        <taxon>Bacteroidota</taxon>
        <taxon>Chitinophagia</taxon>
        <taxon>Chitinophagales</taxon>
        <taxon>Chitinophagaceae</taxon>
        <taxon>Flavisolibacter</taxon>
    </lineage>
</organism>
<evidence type="ECO:0000256" key="7">
    <source>
        <dbReference type="HAMAP-Rule" id="MF_00523"/>
    </source>
</evidence>
<dbReference type="GO" id="GO:0103118">
    <property type="term" value="F:UDP-3-O-[(3R)-3-hydroxyacyl]-glucosamine N-acyltransferase activity"/>
    <property type="evidence" value="ECO:0007669"/>
    <property type="project" value="UniProtKB-EC"/>
</dbReference>
<comment type="pathway">
    <text evidence="7">Bacterial outer membrane biogenesis; LPS lipid A biosynthesis.</text>
</comment>
<reference evidence="9 10" key="1">
    <citation type="journal article" date="2015" name="Int. J. Syst. Evol. Microbiol.">
        <title>Flavisolibacter ginsenosidimutans sp. nov., with ginsenoside-converting activity isolated from soil used for cultivating ginseng.</title>
        <authorList>
            <person name="Zhao Y."/>
            <person name="Liu Q."/>
            <person name="Kang M.S."/>
            <person name="Jin F."/>
            <person name="Yu H."/>
            <person name="Im W.T."/>
        </authorList>
    </citation>
    <scope>NUCLEOTIDE SEQUENCE [LARGE SCALE GENOMIC DNA]</scope>
    <source>
        <strain evidence="9 10">Gsoil 636</strain>
    </source>
</reference>
<dbReference type="Pfam" id="PF14602">
    <property type="entry name" value="Hexapep_2"/>
    <property type="match status" value="1"/>
</dbReference>
<keyword evidence="5 7" id="KW-0443">Lipid metabolism</keyword>
<evidence type="ECO:0000313" key="9">
    <source>
        <dbReference type="EMBL" id="QEC57854.1"/>
    </source>
</evidence>
<dbReference type="OrthoDB" id="9784739at2"/>
<keyword evidence="1 7" id="KW-0444">Lipid biosynthesis</keyword>
<keyword evidence="3 7" id="KW-0808">Transferase</keyword>
<name>A0A5B8UMG8_9BACT</name>
<dbReference type="InterPro" id="IPR011004">
    <property type="entry name" value="Trimer_LpxA-like_sf"/>
</dbReference>
<feature type="domain" description="UDP-3-O-[3-hydroxymyristoyl] glucosamine N-acyltransferase non-repeat region" evidence="8">
    <location>
        <begin position="22"/>
        <end position="88"/>
    </location>
</feature>
<evidence type="ECO:0000256" key="1">
    <source>
        <dbReference type="ARBA" id="ARBA00022516"/>
    </source>
</evidence>
<keyword evidence="4 7" id="KW-0677">Repeat</keyword>
<dbReference type="UniPathway" id="UPA00973"/>
<dbReference type="GO" id="GO:0016020">
    <property type="term" value="C:membrane"/>
    <property type="evidence" value="ECO:0007669"/>
    <property type="project" value="GOC"/>
</dbReference>
<dbReference type="CDD" id="cd03352">
    <property type="entry name" value="LbH_LpxD"/>
    <property type="match status" value="1"/>
</dbReference>
<dbReference type="PANTHER" id="PTHR43378">
    <property type="entry name" value="UDP-3-O-ACYLGLUCOSAMINE N-ACYLTRANSFERASE"/>
    <property type="match status" value="1"/>
</dbReference>
<dbReference type="GO" id="GO:0016410">
    <property type="term" value="F:N-acyltransferase activity"/>
    <property type="evidence" value="ECO:0007669"/>
    <property type="project" value="InterPro"/>
</dbReference>
<dbReference type="Pfam" id="PF04613">
    <property type="entry name" value="LpxD"/>
    <property type="match status" value="1"/>
</dbReference>
<dbReference type="InterPro" id="IPR001451">
    <property type="entry name" value="Hexapep"/>
</dbReference>
<dbReference type="HAMAP" id="MF_00523">
    <property type="entry name" value="LpxD"/>
    <property type="match status" value="1"/>
</dbReference>
<comment type="function">
    <text evidence="7">Catalyzes the N-acylation of UDP-3-O-acylglucosamine using 3-hydroxyacyl-ACP as the acyl donor. Is involved in the biosynthesis of lipid A, a phosphorylated glycolipid that anchors the lipopolysaccharide to the outer membrane of the cell.</text>
</comment>
<comment type="similarity">
    <text evidence="7">Belongs to the transferase hexapeptide repeat family. LpxD subfamily.</text>
</comment>
<dbReference type="NCBIfam" id="TIGR01853">
    <property type="entry name" value="lipid_A_lpxD"/>
    <property type="match status" value="1"/>
</dbReference>